<keyword evidence="2" id="KW-1185">Reference proteome</keyword>
<proteinExistence type="predicted"/>
<dbReference type="Gene3D" id="1.10.3790.10">
    <property type="entry name" value="NinB"/>
    <property type="match status" value="1"/>
</dbReference>
<dbReference type="Proteomes" id="UP000271193">
    <property type="component" value="Chromosome"/>
</dbReference>
<dbReference type="InterPro" id="IPR036619">
    <property type="entry name" value="NinB_sf"/>
</dbReference>
<evidence type="ECO:0000313" key="2">
    <source>
        <dbReference type="Proteomes" id="UP000271193"/>
    </source>
</evidence>
<dbReference type="EMBL" id="CP033932">
    <property type="protein sequence ID" value="AZB23643.1"/>
    <property type="molecule type" value="Genomic_DNA"/>
</dbReference>
<protein>
    <submittedName>
        <fullName evidence="1">Uncharacterized protein</fullName>
    </submittedName>
</protein>
<dbReference type="KEGG" id="cben:EG339_02910"/>
<dbReference type="GeneID" id="99063750"/>
<reference evidence="2" key="1">
    <citation type="submission" date="2018-11" db="EMBL/GenBank/DDBJ databases">
        <title>Proposal to divide the Flavobacteriaceae and reorganize its genera based on Amino Acid Identity values calculated from whole genome sequences.</title>
        <authorList>
            <person name="Nicholson A.C."/>
            <person name="Gulvik C.A."/>
            <person name="Whitney A.M."/>
            <person name="Humrighouse B.W."/>
            <person name="Bell M."/>
            <person name="Holmes B."/>
            <person name="Steigerwalt A.G."/>
            <person name="Villarma A."/>
            <person name="Sheth M."/>
            <person name="Batra D."/>
            <person name="Pryor J."/>
            <person name="Bernardet J.-F."/>
            <person name="Hugo C."/>
            <person name="Kampfer P."/>
            <person name="Newman J."/>
            <person name="McQuiston J.R."/>
        </authorList>
    </citation>
    <scope>NUCLEOTIDE SEQUENCE [LARGE SCALE GENOMIC DNA]</scope>
    <source>
        <strain evidence="2">G0229</strain>
    </source>
</reference>
<evidence type="ECO:0000313" key="1">
    <source>
        <dbReference type="EMBL" id="AZB23643.1"/>
    </source>
</evidence>
<dbReference type="AlphaFoldDB" id="A0A3G6T753"/>
<name>A0A3G6T753_9FLAO</name>
<gene>
    <name evidence="1" type="ORF">EG339_02910</name>
</gene>
<sequence>MKSIEIDTRISEGQFRINKDLIRNAIKQFEGKEIKIVFKRKYKKRSNNENAFYWGVWIPILQRAILDTWGEIRDANDVHEIIKLNCNYEEKINEETGSFIRVPKSSTELNTYEWEFEFKQKIRQFALEFFNVTLPEPNEQLKIEL</sequence>
<dbReference type="RefSeq" id="WP_123868778.1">
    <property type="nucleotide sequence ID" value="NZ_CP033932.1"/>
</dbReference>
<accession>A0A3G6T753</accession>
<organism evidence="1 2">
    <name type="scientific">Chryseobacterium bernardetii</name>
    <dbReference type="NCBI Taxonomy" id="1241978"/>
    <lineage>
        <taxon>Bacteria</taxon>
        <taxon>Pseudomonadati</taxon>
        <taxon>Bacteroidota</taxon>
        <taxon>Flavobacteriia</taxon>
        <taxon>Flavobacteriales</taxon>
        <taxon>Weeksellaceae</taxon>
        <taxon>Chryseobacterium group</taxon>
        <taxon>Chryseobacterium</taxon>
    </lineage>
</organism>